<dbReference type="SUPFAM" id="SSF103473">
    <property type="entry name" value="MFS general substrate transporter"/>
    <property type="match status" value="1"/>
</dbReference>
<dbReference type="PANTHER" id="PTHR23121:SF9">
    <property type="entry name" value="SODIUM-DEPENDENT GLUCOSE TRANSPORTER 1"/>
    <property type="match status" value="1"/>
</dbReference>
<dbReference type="InterPro" id="IPR036259">
    <property type="entry name" value="MFS_trans_sf"/>
</dbReference>
<feature type="transmembrane region" description="Helical" evidence="4">
    <location>
        <begin position="105"/>
        <end position="133"/>
    </location>
</feature>
<proteinExistence type="predicted"/>
<keyword evidence="3 4" id="KW-0472">Membrane</keyword>
<organism evidence="5 6">
    <name type="scientific">Aplysia californica</name>
    <name type="common">California sea hare</name>
    <dbReference type="NCBI Taxonomy" id="6500"/>
    <lineage>
        <taxon>Eukaryota</taxon>
        <taxon>Metazoa</taxon>
        <taxon>Spiralia</taxon>
        <taxon>Lophotrochozoa</taxon>
        <taxon>Mollusca</taxon>
        <taxon>Gastropoda</taxon>
        <taxon>Heterobranchia</taxon>
        <taxon>Euthyneura</taxon>
        <taxon>Tectipleura</taxon>
        <taxon>Aplysiida</taxon>
        <taxon>Aplysioidea</taxon>
        <taxon>Aplysiidae</taxon>
        <taxon>Aplysia</taxon>
    </lineage>
</organism>
<feature type="transmembrane region" description="Helical" evidence="4">
    <location>
        <begin position="314"/>
        <end position="344"/>
    </location>
</feature>
<evidence type="ECO:0000256" key="2">
    <source>
        <dbReference type="ARBA" id="ARBA00022989"/>
    </source>
</evidence>
<evidence type="ECO:0000313" key="5">
    <source>
        <dbReference type="Proteomes" id="UP000694888"/>
    </source>
</evidence>
<evidence type="ECO:0000256" key="4">
    <source>
        <dbReference type="SAM" id="Phobius"/>
    </source>
</evidence>
<dbReference type="GeneID" id="101846897"/>
<feature type="transmembrane region" description="Helical" evidence="4">
    <location>
        <begin position="356"/>
        <end position="374"/>
    </location>
</feature>
<dbReference type="Gene3D" id="1.20.1250.20">
    <property type="entry name" value="MFS general substrate transporter like domains"/>
    <property type="match status" value="2"/>
</dbReference>
<feature type="transmembrane region" description="Helical" evidence="4">
    <location>
        <begin position="447"/>
        <end position="469"/>
    </location>
</feature>
<name>A0ABM0JXF5_APLCA</name>
<dbReference type="Proteomes" id="UP000694888">
    <property type="component" value="Unplaced"/>
</dbReference>
<keyword evidence="6" id="KW-0813">Transport</keyword>
<dbReference type="RefSeq" id="XP_005103822.1">
    <property type="nucleotide sequence ID" value="XM_005103765.3"/>
</dbReference>
<dbReference type="PANTHER" id="PTHR23121">
    <property type="entry name" value="SODIUM-DEPENDENT GLUCOSE TRANSPORTER 1"/>
    <property type="match status" value="1"/>
</dbReference>
<feature type="transmembrane region" description="Helical" evidence="4">
    <location>
        <begin position="264"/>
        <end position="285"/>
    </location>
</feature>
<keyword evidence="2 4" id="KW-1133">Transmembrane helix</keyword>
<feature type="transmembrane region" description="Helical" evidence="4">
    <location>
        <begin position="413"/>
        <end position="435"/>
    </location>
</feature>
<dbReference type="InterPro" id="IPR011701">
    <property type="entry name" value="MFS"/>
</dbReference>
<evidence type="ECO:0000313" key="6">
    <source>
        <dbReference type="RefSeq" id="XP_005103822.1"/>
    </source>
</evidence>
<evidence type="ECO:0000256" key="1">
    <source>
        <dbReference type="ARBA" id="ARBA00022692"/>
    </source>
</evidence>
<keyword evidence="1 4" id="KW-0812">Transmembrane</keyword>
<feature type="transmembrane region" description="Helical" evidence="4">
    <location>
        <begin position="38"/>
        <end position="57"/>
    </location>
</feature>
<gene>
    <name evidence="6" type="primary">LOC101846897</name>
</gene>
<sequence length="524" mass="57978">MEANDVAVVGSNHMGSEKVQTPAHWWIRLKEPDYRRRVTMSLLIAWTIFILGTSRSLNGSTFLDLQIITNTDVEAAAAFFTAYSVGFLIGSIFSGVISKKVNRSLTLFLGLIGIGGCAIVTPYCPVYIVMILVRGSDGMFSGVVDTTSNAEHMRLWGDEGGTLLQLIHFAFSAGGLLSPLYTEPFLAPQLEETETNTTLLASAELESSTTSNFTQDGGSVEAILNGAGHFVYNVSSRNVTHLEEVMFNSTHHSETRARETDVHWAYLITGLLAIVGSIPLAWMFFRYRGVSEKRHSGQQSEVMDTTFRKLPRRLFAALMCLFVAYFVSYSCMEDTFISFLMTFAVLEFSSMTKSRAAYINAIFWASSAAARFFAIFVSRLLSPIRMLGLCAFFVCSSFIGLSLSAVFDSTLALSIFVATSGLGLAAVMASTLMFLESELLHITGPIASYIFVLNSLGKMVNPILLSFLMEEISTMWYSYMLLIYFSTIASIFLVLLVWNRSYLNKRFGFLRIGKEMFIVEGSGD</sequence>
<feature type="transmembrane region" description="Helical" evidence="4">
    <location>
        <begin position="77"/>
        <end position="98"/>
    </location>
</feature>
<protein>
    <submittedName>
        <fullName evidence="6">Sodium-dependent glucose transporter 1A</fullName>
    </submittedName>
</protein>
<feature type="transmembrane region" description="Helical" evidence="4">
    <location>
        <begin position="475"/>
        <end position="498"/>
    </location>
</feature>
<accession>A0ABM0JXF5</accession>
<reference evidence="6" key="1">
    <citation type="submission" date="2025-08" db="UniProtKB">
        <authorList>
            <consortium name="RefSeq"/>
        </authorList>
    </citation>
    <scope>IDENTIFICATION</scope>
</reference>
<feature type="transmembrane region" description="Helical" evidence="4">
    <location>
        <begin position="386"/>
        <end position="407"/>
    </location>
</feature>
<keyword evidence="5" id="KW-1185">Reference proteome</keyword>
<keyword evidence="6" id="KW-0762">Sugar transport</keyword>
<evidence type="ECO:0000256" key="3">
    <source>
        <dbReference type="ARBA" id="ARBA00023136"/>
    </source>
</evidence>
<dbReference type="Pfam" id="PF07690">
    <property type="entry name" value="MFS_1"/>
    <property type="match status" value="1"/>
</dbReference>